<dbReference type="PANTHER" id="PTHR11695:SF294">
    <property type="entry name" value="RETICULON-4-INTERACTING PROTEIN 1, MITOCHONDRIAL"/>
    <property type="match status" value="1"/>
</dbReference>
<dbReference type="Pfam" id="PF08240">
    <property type="entry name" value="ADH_N"/>
    <property type="match status" value="1"/>
</dbReference>
<dbReference type="PANTHER" id="PTHR11695">
    <property type="entry name" value="ALCOHOL DEHYDROGENASE RELATED"/>
    <property type="match status" value="1"/>
</dbReference>
<feature type="domain" description="Enoyl reductase (ER)" evidence="2">
    <location>
        <begin position="10"/>
        <end position="324"/>
    </location>
</feature>
<dbReference type="Pfam" id="PF13602">
    <property type="entry name" value="ADH_zinc_N_2"/>
    <property type="match status" value="1"/>
</dbReference>
<reference evidence="3 4" key="1">
    <citation type="submission" date="2017-01" db="EMBL/GenBank/DDBJ databases">
        <authorList>
            <person name="Mah S.A."/>
            <person name="Swanson W.J."/>
            <person name="Moy G.W."/>
            <person name="Vacquier V.D."/>
        </authorList>
    </citation>
    <scope>NUCLEOTIDE SEQUENCE [LARGE SCALE GENOMIC DNA]</scope>
    <source>
        <strain evidence="3 4">DSM 45758</strain>
    </source>
</reference>
<protein>
    <submittedName>
        <fullName evidence="3">NADPH:quinone reductase</fullName>
    </submittedName>
</protein>
<dbReference type="EMBL" id="FTNF01000005">
    <property type="protein sequence ID" value="SIQ90768.1"/>
    <property type="molecule type" value="Genomic_DNA"/>
</dbReference>
<gene>
    <name evidence="3" type="ORF">SAMN05444858_10520</name>
</gene>
<dbReference type="InterPro" id="IPR050700">
    <property type="entry name" value="YIM1/Zinc_Alcohol_DH_Fams"/>
</dbReference>
<evidence type="ECO:0000256" key="1">
    <source>
        <dbReference type="ARBA" id="ARBA00023002"/>
    </source>
</evidence>
<dbReference type="SMART" id="SM00829">
    <property type="entry name" value="PKS_ER"/>
    <property type="match status" value="1"/>
</dbReference>
<dbReference type="SUPFAM" id="SSF50129">
    <property type="entry name" value="GroES-like"/>
    <property type="match status" value="1"/>
</dbReference>
<dbReference type="AlphaFoldDB" id="A0A1N6WL58"/>
<dbReference type="InterPro" id="IPR002364">
    <property type="entry name" value="Quin_OxRdtase/zeta-crystal_CS"/>
</dbReference>
<dbReference type="Proteomes" id="UP000186004">
    <property type="component" value="Unassembled WGS sequence"/>
</dbReference>
<dbReference type="CDD" id="cd08272">
    <property type="entry name" value="MDR6"/>
    <property type="match status" value="1"/>
</dbReference>
<dbReference type="STRING" id="1198245.SAMN05444858_10520"/>
<name>A0A1N6WL58_9ACTN</name>
<keyword evidence="1" id="KW-0560">Oxidoreductase</keyword>
<evidence type="ECO:0000313" key="3">
    <source>
        <dbReference type="EMBL" id="SIQ90768.1"/>
    </source>
</evidence>
<proteinExistence type="predicted"/>
<dbReference type="InterPro" id="IPR020843">
    <property type="entry name" value="ER"/>
</dbReference>
<dbReference type="PROSITE" id="PS01162">
    <property type="entry name" value="QOR_ZETA_CRYSTAL"/>
    <property type="match status" value="1"/>
</dbReference>
<keyword evidence="4" id="KW-1185">Reference proteome</keyword>
<dbReference type="SUPFAM" id="SSF51735">
    <property type="entry name" value="NAD(P)-binding Rossmann-fold domains"/>
    <property type="match status" value="1"/>
</dbReference>
<evidence type="ECO:0000313" key="4">
    <source>
        <dbReference type="Proteomes" id="UP000186004"/>
    </source>
</evidence>
<dbReference type="InterPro" id="IPR013154">
    <property type="entry name" value="ADH-like_N"/>
</dbReference>
<dbReference type="RefSeq" id="WP_076469995.1">
    <property type="nucleotide sequence ID" value="NZ_FTNF01000005.1"/>
</dbReference>
<sequence>MRALVLNEFGGPLVLDEVEKPAPGPGQVLVKVTASGVNPLDTKIRAGKAPHARNLLPAILGLDLAGVVAEVGPEVTGFAPGDEVYGLTGGVGDLPGSLAEYAAVDARLLARKPASLSLRQAAALPLAAITSWEALVDRARVRAGQRVLVHGGAGGVGQLGIQIARTLGAEVFATGSTRSLATIARLGATPIDYTTNQVEEYVAEHTAGEGFDVVFDTVGGATLDLSFSAVRTYTGHVVSALGWGTHSLAPLSFRGASYSGVFTLLPMLTGRGREHHGEILREVAALADAGRLKPLLDPRQFDLDTVADAHAVVESGAANGKVVINVAE</sequence>
<organism evidence="3 4">
    <name type="scientific">Micromonospora avicenniae</name>
    <dbReference type="NCBI Taxonomy" id="1198245"/>
    <lineage>
        <taxon>Bacteria</taxon>
        <taxon>Bacillati</taxon>
        <taxon>Actinomycetota</taxon>
        <taxon>Actinomycetes</taxon>
        <taxon>Micromonosporales</taxon>
        <taxon>Micromonosporaceae</taxon>
        <taxon>Micromonospora</taxon>
    </lineage>
</organism>
<dbReference type="Gene3D" id="3.90.180.10">
    <property type="entry name" value="Medium-chain alcohol dehydrogenases, catalytic domain"/>
    <property type="match status" value="1"/>
</dbReference>
<accession>A0A1N6WL58</accession>
<dbReference type="GO" id="GO:0016491">
    <property type="term" value="F:oxidoreductase activity"/>
    <property type="evidence" value="ECO:0007669"/>
    <property type="project" value="UniProtKB-KW"/>
</dbReference>
<evidence type="ECO:0000259" key="2">
    <source>
        <dbReference type="SMART" id="SM00829"/>
    </source>
</evidence>
<dbReference type="InterPro" id="IPR011032">
    <property type="entry name" value="GroES-like_sf"/>
</dbReference>
<dbReference type="Gene3D" id="3.40.50.720">
    <property type="entry name" value="NAD(P)-binding Rossmann-like Domain"/>
    <property type="match status" value="1"/>
</dbReference>
<dbReference type="OrthoDB" id="3727682at2"/>
<dbReference type="InterPro" id="IPR036291">
    <property type="entry name" value="NAD(P)-bd_dom_sf"/>
</dbReference>
<dbReference type="GO" id="GO:0008270">
    <property type="term" value="F:zinc ion binding"/>
    <property type="evidence" value="ECO:0007669"/>
    <property type="project" value="InterPro"/>
</dbReference>